<keyword evidence="15" id="KW-1185">Reference proteome</keyword>
<keyword evidence="6 13" id="KW-0032">Aminotransferase</keyword>
<dbReference type="InterPro" id="IPR005785">
    <property type="entry name" value="B_amino_transI"/>
</dbReference>
<evidence type="ECO:0000256" key="7">
    <source>
        <dbReference type="ARBA" id="ARBA00022605"/>
    </source>
</evidence>
<comment type="catalytic activity">
    <reaction evidence="12 13">
        <text>L-leucine + 2-oxoglutarate = 4-methyl-2-oxopentanoate + L-glutamate</text>
        <dbReference type="Rhea" id="RHEA:18321"/>
        <dbReference type="ChEBI" id="CHEBI:16810"/>
        <dbReference type="ChEBI" id="CHEBI:17865"/>
        <dbReference type="ChEBI" id="CHEBI:29985"/>
        <dbReference type="ChEBI" id="CHEBI:57427"/>
        <dbReference type="EC" id="2.6.1.42"/>
    </reaction>
</comment>
<dbReference type="FunFam" id="3.30.470.10:FF:000006">
    <property type="entry name" value="Branched-chain-amino-acid aminotransferase"/>
    <property type="match status" value="1"/>
</dbReference>
<sequence>MSDTQKIWLDGQLLDANEAKVSVFDHGLLYGDGIFEGIRFYEGRVFRLEEHIERLFLSARAILLKMPWSEQEVCDIVCETIRANGLKDGYVRLVVTRGSGGLGLNPYLCETPSMFCIASSIQLYPTEYYENGLELITCSTRRPTHATLSPQVKSLNYLNNVMAKIECVKAGVMEGLMLNEAGTVAECTGDTVFIVKNGVVITPKISDGALDGITRAVIFDLCERLEIEIIEDTLTRYDVYTADECFLTGTAAEVIPVVKIDDRPIGEGVPGELFRSLLSAFREETLTTGTKVSE</sequence>
<dbReference type="InterPro" id="IPR050571">
    <property type="entry name" value="Class-IV_PLP-Dep_Aminotrnsfr"/>
</dbReference>
<dbReference type="EMBL" id="JACBAZ010000004">
    <property type="protein sequence ID" value="NWK56142.1"/>
    <property type="molecule type" value="Genomic_DNA"/>
</dbReference>
<gene>
    <name evidence="13 14" type="primary">ilvE</name>
    <name evidence="14" type="ORF">HW115_11015</name>
</gene>
<keyword evidence="9 13" id="KW-0663">Pyridoxal phosphate</keyword>
<dbReference type="UniPathway" id="UPA00047">
    <property type="reaction ID" value="UER00058"/>
</dbReference>
<evidence type="ECO:0000256" key="1">
    <source>
        <dbReference type="ARBA" id="ARBA00001933"/>
    </source>
</evidence>
<proteinExistence type="inferred from homology"/>
<organism evidence="14 15">
    <name type="scientific">Oceaniferula marina</name>
    <dbReference type="NCBI Taxonomy" id="2748318"/>
    <lineage>
        <taxon>Bacteria</taxon>
        <taxon>Pseudomonadati</taxon>
        <taxon>Verrucomicrobiota</taxon>
        <taxon>Verrucomicrobiia</taxon>
        <taxon>Verrucomicrobiales</taxon>
        <taxon>Verrucomicrobiaceae</taxon>
        <taxon>Oceaniferula</taxon>
    </lineage>
</organism>
<evidence type="ECO:0000256" key="13">
    <source>
        <dbReference type="RuleBase" id="RU364094"/>
    </source>
</evidence>
<evidence type="ECO:0000256" key="12">
    <source>
        <dbReference type="ARBA" id="ARBA00049229"/>
    </source>
</evidence>
<dbReference type="Gene3D" id="3.30.470.10">
    <property type="match status" value="1"/>
</dbReference>
<dbReference type="RefSeq" id="WP_178932843.1">
    <property type="nucleotide sequence ID" value="NZ_JACBAZ010000004.1"/>
</dbReference>
<dbReference type="EC" id="2.6.1.42" evidence="13"/>
<evidence type="ECO:0000256" key="2">
    <source>
        <dbReference type="ARBA" id="ARBA00004824"/>
    </source>
</evidence>
<comment type="pathway">
    <text evidence="4 13">Amino-acid biosynthesis; L-leucine biosynthesis; L-leucine from 3-methyl-2-oxobutanoate: step 4/4.</text>
</comment>
<evidence type="ECO:0000256" key="5">
    <source>
        <dbReference type="ARBA" id="ARBA00009320"/>
    </source>
</evidence>
<evidence type="ECO:0000256" key="6">
    <source>
        <dbReference type="ARBA" id="ARBA00022576"/>
    </source>
</evidence>
<keyword evidence="8 13" id="KW-0808">Transferase</keyword>
<dbReference type="NCBIfam" id="TIGR01122">
    <property type="entry name" value="ilvE_I"/>
    <property type="match status" value="1"/>
</dbReference>
<evidence type="ECO:0000313" key="14">
    <source>
        <dbReference type="EMBL" id="NWK56142.1"/>
    </source>
</evidence>
<reference evidence="14 15" key="1">
    <citation type="submission" date="2020-07" db="EMBL/GenBank/DDBJ databases">
        <title>Roseicoccus Jingziensis gen. nov., sp. nov., isolated from coastal seawater.</title>
        <authorList>
            <person name="Feng X."/>
        </authorList>
    </citation>
    <scope>NUCLEOTIDE SEQUENCE [LARGE SCALE GENOMIC DNA]</scope>
    <source>
        <strain evidence="14 15">N1E253</strain>
    </source>
</reference>
<comment type="similarity">
    <text evidence="5 13">Belongs to the class-IV pyridoxal-phosphate-dependent aminotransferase family.</text>
</comment>
<dbReference type="FunFam" id="3.20.10.10:FF:000002">
    <property type="entry name" value="D-alanine aminotransferase"/>
    <property type="match status" value="1"/>
</dbReference>
<dbReference type="InterPro" id="IPR043131">
    <property type="entry name" value="BCAT-like_N"/>
</dbReference>
<comment type="cofactor">
    <cofactor evidence="1 13">
        <name>pyridoxal 5'-phosphate</name>
        <dbReference type="ChEBI" id="CHEBI:597326"/>
    </cofactor>
</comment>
<evidence type="ECO:0000256" key="4">
    <source>
        <dbReference type="ARBA" id="ARBA00005072"/>
    </source>
</evidence>
<dbReference type="CDD" id="cd01558">
    <property type="entry name" value="D-AAT_like"/>
    <property type="match status" value="1"/>
</dbReference>
<dbReference type="InterPro" id="IPR036038">
    <property type="entry name" value="Aminotransferase-like"/>
</dbReference>
<dbReference type="NCBIfam" id="NF006185">
    <property type="entry name" value="PRK08320.1"/>
    <property type="match status" value="1"/>
</dbReference>
<dbReference type="GO" id="GO:0005829">
    <property type="term" value="C:cytosol"/>
    <property type="evidence" value="ECO:0007669"/>
    <property type="project" value="TreeGrafter"/>
</dbReference>
<comment type="catalytic activity">
    <reaction evidence="11 13">
        <text>L-isoleucine + 2-oxoglutarate = (S)-3-methyl-2-oxopentanoate + L-glutamate</text>
        <dbReference type="Rhea" id="RHEA:24801"/>
        <dbReference type="ChEBI" id="CHEBI:16810"/>
        <dbReference type="ChEBI" id="CHEBI:29985"/>
        <dbReference type="ChEBI" id="CHEBI:35146"/>
        <dbReference type="ChEBI" id="CHEBI:58045"/>
        <dbReference type="EC" id="2.6.1.42"/>
    </reaction>
</comment>
<dbReference type="AlphaFoldDB" id="A0A851GGX2"/>
<dbReference type="InterPro" id="IPR001544">
    <property type="entry name" value="Aminotrans_IV"/>
</dbReference>
<keyword evidence="7 13" id="KW-0028">Amino-acid biosynthesis</keyword>
<dbReference type="Pfam" id="PF01063">
    <property type="entry name" value="Aminotran_4"/>
    <property type="match status" value="1"/>
</dbReference>
<evidence type="ECO:0000256" key="3">
    <source>
        <dbReference type="ARBA" id="ARBA00004931"/>
    </source>
</evidence>
<evidence type="ECO:0000313" key="15">
    <source>
        <dbReference type="Proteomes" id="UP000557872"/>
    </source>
</evidence>
<evidence type="ECO:0000256" key="9">
    <source>
        <dbReference type="ARBA" id="ARBA00022898"/>
    </source>
</evidence>
<dbReference type="GO" id="GO:0009097">
    <property type="term" value="P:isoleucine biosynthetic process"/>
    <property type="evidence" value="ECO:0007669"/>
    <property type="project" value="UniProtKB-UniPathway"/>
</dbReference>
<comment type="caution">
    <text evidence="14">The sequence shown here is derived from an EMBL/GenBank/DDBJ whole genome shotgun (WGS) entry which is preliminary data.</text>
</comment>
<dbReference type="InterPro" id="IPR043132">
    <property type="entry name" value="BCAT-like_C"/>
</dbReference>
<dbReference type="PANTHER" id="PTHR42743">
    <property type="entry name" value="AMINO-ACID AMINOTRANSFERASE"/>
    <property type="match status" value="1"/>
</dbReference>
<dbReference type="GO" id="GO:0009098">
    <property type="term" value="P:L-leucine biosynthetic process"/>
    <property type="evidence" value="ECO:0007669"/>
    <property type="project" value="UniProtKB-UniPathway"/>
</dbReference>
<keyword evidence="13" id="KW-0100">Branched-chain amino acid biosynthesis</keyword>
<dbReference type="GO" id="GO:0009099">
    <property type="term" value="P:L-valine biosynthetic process"/>
    <property type="evidence" value="ECO:0007669"/>
    <property type="project" value="UniProtKB-UniPathway"/>
</dbReference>
<comment type="catalytic activity">
    <reaction evidence="10 13">
        <text>L-valine + 2-oxoglutarate = 3-methyl-2-oxobutanoate + L-glutamate</text>
        <dbReference type="Rhea" id="RHEA:24813"/>
        <dbReference type="ChEBI" id="CHEBI:11851"/>
        <dbReference type="ChEBI" id="CHEBI:16810"/>
        <dbReference type="ChEBI" id="CHEBI:29985"/>
        <dbReference type="ChEBI" id="CHEBI:57762"/>
        <dbReference type="EC" id="2.6.1.42"/>
    </reaction>
</comment>
<dbReference type="UniPathway" id="UPA00049">
    <property type="reaction ID" value="UER00062"/>
</dbReference>
<dbReference type="UniPathway" id="UPA00048">
    <property type="reaction ID" value="UER00073"/>
</dbReference>
<comment type="function">
    <text evidence="13">Acts on leucine, isoleucine and valine.</text>
</comment>
<evidence type="ECO:0000256" key="11">
    <source>
        <dbReference type="ARBA" id="ARBA00048798"/>
    </source>
</evidence>
<name>A0A851GGX2_9BACT</name>
<dbReference type="SUPFAM" id="SSF56752">
    <property type="entry name" value="D-aminoacid aminotransferase-like PLP-dependent enzymes"/>
    <property type="match status" value="1"/>
</dbReference>
<protein>
    <recommendedName>
        <fullName evidence="13">Branched-chain-amino-acid aminotransferase</fullName>
        <shortName evidence="13">BCAT</shortName>
        <ecNumber evidence="13">2.6.1.42</ecNumber>
    </recommendedName>
</protein>
<evidence type="ECO:0000256" key="10">
    <source>
        <dbReference type="ARBA" id="ARBA00048212"/>
    </source>
</evidence>
<comment type="pathway">
    <text evidence="3 13">Amino-acid biosynthesis; L-valine biosynthesis; L-valine from pyruvate: step 4/4.</text>
</comment>
<accession>A0A851GGX2</accession>
<dbReference type="PANTHER" id="PTHR42743:SF11">
    <property type="entry name" value="AMINODEOXYCHORISMATE LYASE"/>
    <property type="match status" value="1"/>
</dbReference>
<dbReference type="GO" id="GO:0004084">
    <property type="term" value="F:branched-chain-amino-acid transaminase activity"/>
    <property type="evidence" value="ECO:0007669"/>
    <property type="project" value="UniProtKB-EC"/>
</dbReference>
<evidence type="ECO:0000256" key="8">
    <source>
        <dbReference type="ARBA" id="ARBA00022679"/>
    </source>
</evidence>
<dbReference type="Proteomes" id="UP000557872">
    <property type="component" value="Unassembled WGS sequence"/>
</dbReference>
<comment type="pathway">
    <text evidence="2 13">Amino-acid biosynthesis; L-isoleucine biosynthesis; L-isoleucine from 2-oxobutanoate: step 4/4.</text>
</comment>
<dbReference type="Gene3D" id="3.20.10.10">
    <property type="entry name" value="D-amino Acid Aminotransferase, subunit A, domain 2"/>
    <property type="match status" value="1"/>
</dbReference>